<gene>
    <name evidence="7" type="ORF">F4559_003098</name>
</gene>
<dbReference type="SUPFAM" id="SSF48498">
    <property type="entry name" value="Tetracyclin repressor-like, C-terminal domain"/>
    <property type="match status" value="1"/>
</dbReference>
<dbReference type="EMBL" id="JACHJS010000001">
    <property type="protein sequence ID" value="MBB4965739.1"/>
    <property type="molecule type" value="Genomic_DNA"/>
</dbReference>
<keyword evidence="8" id="KW-1185">Reference proteome</keyword>
<feature type="compositionally biased region" description="Pro residues" evidence="5">
    <location>
        <begin position="1"/>
        <end position="13"/>
    </location>
</feature>
<sequence length="232" mass="24970">MPRPADPVEPPWWTPRKQPTARRNLTREAIVTTALAVLREEGVDGLSMRRIAADLGTGPASLYAHVANKDELLELLVDEVMGGIEAPAVDPARWREQLTGLWVAAYQGLLANGDIARAIMARVPLGPNALRLSEAATALMVAGGVEPRTIAWSLDIISLYVVGSAVEDAVSTALARSGRDAGEYYQGIADYLAALPAERFPHLVALSAEHAQGDRDERFRFGLDLLVRGLTA</sequence>
<dbReference type="GO" id="GO:0000976">
    <property type="term" value="F:transcription cis-regulatory region binding"/>
    <property type="evidence" value="ECO:0007669"/>
    <property type="project" value="TreeGrafter"/>
</dbReference>
<organism evidence="7 8">
    <name type="scientific">Saccharothrix violaceirubra</name>
    <dbReference type="NCBI Taxonomy" id="413306"/>
    <lineage>
        <taxon>Bacteria</taxon>
        <taxon>Bacillati</taxon>
        <taxon>Actinomycetota</taxon>
        <taxon>Actinomycetes</taxon>
        <taxon>Pseudonocardiales</taxon>
        <taxon>Pseudonocardiaceae</taxon>
        <taxon>Saccharothrix</taxon>
    </lineage>
</organism>
<accession>A0A7W7T391</accession>
<dbReference type="GO" id="GO:0045892">
    <property type="term" value="P:negative regulation of DNA-templated transcription"/>
    <property type="evidence" value="ECO:0007669"/>
    <property type="project" value="InterPro"/>
</dbReference>
<dbReference type="InterPro" id="IPR009057">
    <property type="entry name" value="Homeodomain-like_sf"/>
</dbReference>
<dbReference type="InterPro" id="IPR004111">
    <property type="entry name" value="Repressor_TetR_C"/>
</dbReference>
<feature type="domain" description="HTH tetR-type" evidence="6">
    <location>
        <begin position="24"/>
        <end position="84"/>
    </location>
</feature>
<feature type="DNA-binding region" description="H-T-H motif" evidence="4">
    <location>
        <begin position="47"/>
        <end position="66"/>
    </location>
</feature>
<dbReference type="PANTHER" id="PTHR30055">
    <property type="entry name" value="HTH-TYPE TRANSCRIPTIONAL REGULATOR RUTR"/>
    <property type="match status" value="1"/>
</dbReference>
<dbReference type="Gene3D" id="1.10.357.10">
    <property type="entry name" value="Tetracycline Repressor, domain 2"/>
    <property type="match status" value="1"/>
</dbReference>
<dbReference type="Pfam" id="PF00440">
    <property type="entry name" value="TetR_N"/>
    <property type="match status" value="1"/>
</dbReference>
<protein>
    <submittedName>
        <fullName evidence="7">AcrR family transcriptional regulator</fullName>
    </submittedName>
</protein>
<dbReference type="InterPro" id="IPR001647">
    <property type="entry name" value="HTH_TetR"/>
</dbReference>
<evidence type="ECO:0000256" key="1">
    <source>
        <dbReference type="ARBA" id="ARBA00023015"/>
    </source>
</evidence>
<evidence type="ECO:0000313" key="7">
    <source>
        <dbReference type="EMBL" id="MBB4965739.1"/>
    </source>
</evidence>
<dbReference type="SUPFAM" id="SSF46689">
    <property type="entry name" value="Homeodomain-like"/>
    <property type="match status" value="1"/>
</dbReference>
<evidence type="ECO:0000259" key="6">
    <source>
        <dbReference type="PROSITE" id="PS50977"/>
    </source>
</evidence>
<evidence type="ECO:0000256" key="4">
    <source>
        <dbReference type="PROSITE-ProRule" id="PRU00335"/>
    </source>
</evidence>
<comment type="caution">
    <text evidence="7">The sequence shown here is derived from an EMBL/GenBank/DDBJ whole genome shotgun (WGS) entry which is preliminary data.</text>
</comment>
<evidence type="ECO:0000256" key="3">
    <source>
        <dbReference type="ARBA" id="ARBA00023163"/>
    </source>
</evidence>
<name>A0A7W7T391_9PSEU</name>
<dbReference type="RefSeq" id="WP_184669392.1">
    <property type="nucleotide sequence ID" value="NZ_BAABAI010000038.1"/>
</dbReference>
<evidence type="ECO:0000256" key="2">
    <source>
        <dbReference type="ARBA" id="ARBA00023125"/>
    </source>
</evidence>
<dbReference type="Pfam" id="PF02909">
    <property type="entry name" value="TetR_C_1"/>
    <property type="match status" value="1"/>
</dbReference>
<keyword evidence="3" id="KW-0804">Transcription</keyword>
<keyword evidence="1" id="KW-0805">Transcription regulation</keyword>
<dbReference type="AlphaFoldDB" id="A0A7W7T391"/>
<dbReference type="PROSITE" id="PS50977">
    <property type="entry name" value="HTH_TETR_2"/>
    <property type="match status" value="1"/>
</dbReference>
<dbReference type="InterPro" id="IPR050109">
    <property type="entry name" value="HTH-type_TetR-like_transc_reg"/>
</dbReference>
<dbReference type="InterPro" id="IPR036271">
    <property type="entry name" value="Tet_transcr_reg_TetR-rel_C_sf"/>
</dbReference>
<evidence type="ECO:0000256" key="5">
    <source>
        <dbReference type="SAM" id="MobiDB-lite"/>
    </source>
</evidence>
<dbReference type="PRINTS" id="PR00455">
    <property type="entry name" value="HTHTETR"/>
</dbReference>
<dbReference type="PANTHER" id="PTHR30055:SF151">
    <property type="entry name" value="TRANSCRIPTIONAL REGULATORY PROTEIN"/>
    <property type="match status" value="1"/>
</dbReference>
<proteinExistence type="predicted"/>
<keyword evidence="2 4" id="KW-0238">DNA-binding</keyword>
<dbReference type="GO" id="GO:0003700">
    <property type="term" value="F:DNA-binding transcription factor activity"/>
    <property type="evidence" value="ECO:0007669"/>
    <property type="project" value="TreeGrafter"/>
</dbReference>
<evidence type="ECO:0000313" key="8">
    <source>
        <dbReference type="Proteomes" id="UP000542674"/>
    </source>
</evidence>
<feature type="region of interest" description="Disordered" evidence="5">
    <location>
        <begin position="1"/>
        <end position="20"/>
    </location>
</feature>
<dbReference type="Proteomes" id="UP000542674">
    <property type="component" value="Unassembled WGS sequence"/>
</dbReference>
<reference evidence="7 8" key="1">
    <citation type="submission" date="2020-08" db="EMBL/GenBank/DDBJ databases">
        <title>Sequencing the genomes of 1000 actinobacteria strains.</title>
        <authorList>
            <person name="Klenk H.-P."/>
        </authorList>
    </citation>
    <scope>NUCLEOTIDE SEQUENCE [LARGE SCALE GENOMIC DNA]</scope>
    <source>
        <strain evidence="7 8">DSM 45084</strain>
    </source>
</reference>